<reference evidence="3" key="1">
    <citation type="submission" date="2019-04" db="EMBL/GenBank/DDBJ databases">
        <title>Friends and foes A comparative genomics studyof 23 Aspergillus species from section Flavi.</title>
        <authorList>
            <consortium name="DOE Joint Genome Institute"/>
            <person name="Kjaerbolling I."/>
            <person name="Vesth T."/>
            <person name="Frisvad J.C."/>
            <person name="Nybo J.L."/>
            <person name="Theobald S."/>
            <person name="Kildgaard S."/>
            <person name="Isbrandt T."/>
            <person name="Kuo A."/>
            <person name="Sato A."/>
            <person name="Lyhne E.K."/>
            <person name="Kogle M.E."/>
            <person name="Wiebenga A."/>
            <person name="Kun R.S."/>
            <person name="Lubbers R.J."/>
            <person name="Makela M.R."/>
            <person name="Barry K."/>
            <person name="Chovatia M."/>
            <person name="Clum A."/>
            <person name="Daum C."/>
            <person name="Haridas S."/>
            <person name="He G."/>
            <person name="LaButti K."/>
            <person name="Lipzen A."/>
            <person name="Mondo S."/>
            <person name="Riley R."/>
            <person name="Salamov A."/>
            <person name="Simmons B.A."/>
            <person name="Magnuson J.K."/>
            <person name="Henrissat B."/>
            <person name="Mortensen U.H."/>
            <person name="Larsen T.O."/>
            <person name="Devries R.P."/>
            <person name="Grigoriev I.V."/>
            <person name="Machida M."/>
            <person name="Baker S.E."/>
            <person name="Andersen M.R."/>
        </authorList>
    </citation>
    <scope>NUCLEOTIDE SEQUENCE [LARGE SCALE GENOMIC DNA]</scope>
    <source>
        <strain evidence="3">CBS 553.77</strain>
    </source>
</reference>
<proteinExistence type="predicted"/>
<dbReference type="AlphaFoldDB" id="A0A5N6YU82"/>
<name>A0A5N6YU82_9EURO</name>
<dbReference type="InterPro" id="IPR056867">
    <property type="entry name" value="LRR_15"/>
</dbReference>
<dbReference type="Pfam" id="PF24969">
    <property type="entry name" value="LRR_15"/>
    <property type="match status" value="1"/>
</dbReference>
<gene>
    <name evidence="2" type="ORF">BDV28DRAFT_160858</name>
</gene>
<evidence type="ECO:0000313" key="2">
    <source>
        <dbReference type="EMBL" id="KAE8348997.1"/>
    </source>
</evidence>
<keyword evidence="3" id="KW-1185">Reference proteome</keyword>
<evidence type="ECO:0000313" key="3">
    <source>
        <dbReference type="Proteomes" id="UP000327118"/>
    </source>
</evidence>
<dbReference type="OrthoDB" id="5402033at2759"/>
<dbReference type="SUPFAM" id="SSF52047">
    <property type="entry name" value="RNI-like"/>
    <property type="match status" value="1"/>
</dbReference>
<feature type="domain" description="Leucine-rich repeat" evidence="1">
    <location>
        <begin position="127"/>
        <end position="390"/>
    </location>
</feature>
<sequence>MPGLEHLPPELFYPVLDLALKDTADIQHLCNLSLLSRQWYVTLVPRIYSEWTYNGARQSFMSLWNFLRTILSNAPRAALVQTLNIGNWGYYPHTCPRGRREVNLLHEDLVLIRDAIQKAGIKHLESNIIKDLRKRDRRPLMALLLTCLPNLTRIYAHVPKSDPVLNAVLRQVLDCQCSSNPSPVLGKLRELHIFGEVDVPISGVLDYDQLPKADDTPLHLDELWPVLHLSNLETLSLYGLDTANAALRLGISPAISRLKHLSLISGFYSNCTYMDVQTILSLPEALTSFTLYIHDYMFGSRTGNTISNAGLWEVLKQHQHSLEYLDVYRNAGSTRHTTRRDRFGPLSSFTRLKKLCVQIEVLLDSGYYMSIAPFSLKDTLPYSLETLTLHNDDRVTCVGDLAAQLQEVLGNGEFPSLKLIELEGKRWSEDIHSAITDVCHQHDVSFSLRKRRQHKDIPEECQFRKGGRCPQFLPKTYHIRMDGQRRAVMFAFYPKESRSREELLLPFDDRMDACEDVNLDDEDLQRGCDWTIHVLGIHAYGGHPGAAYMVFRNYEGCSLPPLFSFAIYFTHADVSPAKVDHEALYWALCSSYGNYDARFDLYFIPGLSEDGCISHYRAEKRFRGDYKQQLRKYKESSRYDTPSRLGVQPGIVHDYSDTGPYKGLLFICPESGWGDDQETLRSVQFDPIRRTGDVPESSERPRVCIQQHPINDDSPWYEAYNGECPVDRWMSDIARWHREELMGPWLKATRRGWKTWR</sequence>
<dbReference type="EMBL" id="ML739361">
    <property type="protein sequence ID" value="KAE8348997.1"/>
    <property type="molecule type" value="Genomic_DNA"/>
</dbReference>
<dbReference type="Proteomes" id="UP000327118">
    <property type="component" value="Unassembled WGS sequence"/>
</dbReference>
<organism evidence="2 3">
    <name type="scientific">Aspergillus coremiiformis</name>
    <dbReference type="NCBI Taxonomy" id="138285"/>
    <lineage>
        <taxon>Eukaryota</taxon>
        <taxon>Fungi</taxon>
        <taxon>Dikarya</taxon>
        <taxon>Ascomycota</taxon>
        <taxon>Pezizomycotina</taxon>
        <taxon>Eurotiomycetes</taxon>
        <taxon>Eurotiomycetidae</taxon>
        <taxon>Eurotiales</taxon>
        <taxon>Aspergillaceae</taxon>
        <taxon>Aspergillus</taxon>
        <taxon>Aspergillus subgen. Circumdati</taxon>
    </lineage>
</organism>
<accession>A0A5N6YU82</accession>
<evidence type="ECO:0000259" key="1">
    <source>
        <dbReference type="Pfam" id="PF24969"/>
    </source>
</evidence>
<protein>
    <recommendedName>
        <fullName evidence="1">Leucine-rich repeat domain-containing protein</fullName>
    </recommendedName>
</protein>